<dbReference type="GO" id="GO:0030288">
    <property type="term" value="C:outer membrane-bounded periplasmic space"/>
    <property type="evidence" value="ECO:0007669"/>
    <property type="project" value="TreeGrafter"/>
</dbReference>
<feature type="domain" description="Calcineurin-like phosphoesterase" evidence="3">
    <location>
        <begin position="15"/>
        <end position="259"/>
    </location>
</feature>
<keyword evidence="2" id="KW-0378">Hydrolase</keyword>
<proteinExistence type="inferred from homology"/>
<dbReference type="Gene3D" id="3.90.780.10">
    <property type="entry name" value="5'-Nucleotidase, C-terminal domain"/>
    <property type="match status" value="1"/>
</dbReference>
<dbReference type="AlphaFoldDB" id="A0A849L4R2"/>
<organism evidence="5 6">
    <name type="scientific">Halovulum dunhuangense</name>
    <dbReference type="NCBI Taxonomy" id="1505036"/>
    <lineage>
        <taxon>Bacteria</taxon>
        <taxon>Pseudomonadati</taxon>
        <taxon>Pseudomonadota</taxon>
        <taxon>Alphaproteobacteria</taxon>
        <taxon>Rhodobacterales</taxon>
        <taxon>Paracoccaceae</taxon>
        <taxon>Halovulum</taxon>
    </lineage>
</organism>
<name>A0A849L4R2_9RHOB</name>
<dbReference type="Pfam" id="PF00149">
    <property type="entry name" value="Metallophos"/>
    <property type="match status" value="1"/>
</dbReference>
<dbReference type="SUPFAM" id="SSF55816">
    <property type="entry name" value="5'-nucleotidase (syn. UDP-sugar hydrolase), C-terminal domain"/>
    <property type="match status" value="1"/>
</dbReference>
<evidence type="ECO:0000256" key="2">
    <source>
        <dbReference type="RuleBase" id="RU362119"/>
    </source>
</evidence>
<dbReference type="PANTHER" id="PTHR11575:SF6">
    <property type="entry name" value="2',3'-CYCLIC-NUCLEOTIDE 2'-PHOSPHODIESTERASE_3'-NUCLEOTIDASE"/>
    <property type="match status" value="1"/>
</dbReference>
<gene>
    <name evidence="5" type="ORF">HMH01_12950</name>
</gene>
<protein>
    <submittedName>
        <fullName evidence="5">Bifunctional 2',3'-cyclic-nucleotide 2'-phosphodiesterase/3'-nucleotidase</fullName>
    </submittedName>
</protein>
<keyword evidence="1" id="KW-0732">Signal</keyword>
<dbReference type="Gene3D" id="3.60.21.10">
    <property type="match status" value="1"/>
</dbReference>
<sequence>MTDPADDGAPILNLRLLSTTDLHGHITAWDYFADRATDRHGLVRTASLLDAARAGAPQGNVLVVDCGDFLQGNPLGDLVAEDPARLDSGPHPVIAAMNAAGIEVATLGNHDFNFGLEFLDRCLAGADFPVVTANVVRDPLAADPLADTHLIPPFAMLEKALTDTAGAEHLLTIGVLGLCPTQIMGWDHRLLAGRVDARDMRETLAAWAPELRARGADLVVVLAHCGINPEPYRPGMEQAALHLASVPGVDVIICGHQHQVFPGPDFADVPGADPEAGTLNGTPAVMAGAFGSHLGVLDLRLERGPQGWRIAGQRAEARPIFMDRPRVADAPGIRAVVADAHRQTLDLMSESVGHTPAPVTTHFAMVADCAAVQVVTRAQAEFVRRELAGTEWEGVPVLSVSSPFKAGGGSYTAIPAGPVALRDVADLYLYPNAATALLMTGEQVSEWLERAAAIFRQVAPGARDAALIDPAHHTYNFDVIDGVTYAIDLSQPARYDAEGRRNANENRRIKDLCHDGRPVAPGDRFVLATNSYRAGGGGNFPGAGVAPRVMEASVSNRDILLAHVRRTGGIDPATRPNWRFHPLPGTSVSFVSSPAAVAELPLAGGPEIEPVGPDAGGGMVFRLRL</sequence>
<dbReference type="InterPro" id="IPR029052">
    <property type="entry name" value="Metallo-depent_PP-like"/>
</dbReference>
<dbReference type="InterPro" id="IPR036907">
    <property type="entry name" value="5'-Nucleotdase_C_sf"/>
</dbReference>
<dbReference type="EMBL" id="JABFBC010000002">
    <property type="protein sequence ID" value="NNU81346.1"/>
    <property type="molecule type" value="Genomic_DNA"/>
</dbReference>
<keyword evidence="2" id="KW-0547">Nucleotide-binding</keyword>
<feature type="domain" description="5'-Nucleotidase C-terminal" evidence="4">
    <location>
        <begin position="353"/>
        <end position="541"/>
    </location>
</feature>
<dbReference type="InterPro" id="IPR006179">
    <property type="entry name" value="5_nucleotidase/apyrase"/>
</dbReference>
<evidence type="ECO:0000256" key="1">
    <source>
        <dbReference type="ARBA" id="ARBA00022729"/>
    </source>
</evidence>
<evidence type="ECO:0000259" key="4">
    <source>
        <dbReference type="Pfam" id="PF02872"/>
    </source>
</evidence>
<dbReference type="RefSeq" id="WP_171326193.1">
    <property type="nucleotide sequence ID" value="NZ_JABFBC010000002.1"/>
</dbReference>
<keyword evidence="6" id="KW-1185">Reference proteome</keyword>
<dbReference type="PRINTS" id="PR01607">
    <property type="entry name" value="APYRASEFAMLY"/>
</dbReference>
<evidence type="ECO:0000313" key="5">
    <source>
        <dbReference type="EMBL" id="NNU81346.1"/>
    </source>
</evidence>
<reference evidence="5 6" key="1">
    <citation type="submission" date="2020-05" db="EMBL/GenBank/DDBJ databases">
        <title>Gimesia benthica sp. nov., a novel planctomycete isolated from a deep-sea water sample of the Northwest Indian Ocean.</title>
        <authorList>
            <person name="Wang J."/>
            <person name="Ruan C."/>
            <person name="Song L."/>
            <person name="Zhu Y."/>
            <person name="Li A."/>
            <person name="Zheng X."/>
            <person name="Wang L."/>
            <person name="Lu Z."/>
            <person name="Huang Y."/>
            <person name="Du W."/>
            <person name="Zhou Y."/>
            <person name="Huang L."/>
            <person name="Dai X."/>
        </authorList>
    </citation>
    <scope>NUCLEOTIDE SEQUENCE [LARGE SCALE GENOMIC DNA]</scope>
    <source>
        <strain evidence="5 6">YYQ-30</strain>
    </source>
</reference>
<dbReference type="InterPro" id="IPR008334">
    <property type="entry name" value="5'-Nucleotdase_C"/>
</dbReference>
<dbReference type="GO" id="GO:0009166">
    <property type="term" value="P:nucleotide catabolic process"/>
    <property type="evidence" value="ECO:0007669"/>
    <property type="project" value="InterPro"/>
</dbReference>
<dbReference type="Pfam" id="PF02872">
    <property type="entry name" value="5_nucleotid_C"/>
    <property type="match status" value="1"/>
</dbReference>
<comment type="caution">
    <text evidence="5">The sequence shown here is derived from an EMBL/GenBank/DDBJ whole genome shotgun (WGS) entry which is preliminary data.</text>
</comment>
<dbReference type="PANTHER" id="PTHR11575">
    <property type="entry name" value="5'-NUCLEOTIDASE-RELATED"/>
    <property type="match status" value="1"/>
</dbReference>
<dbReference type="InterPro" id="IPR004843">
    <property type="entry name" value="Calcineurin-like_PHP"/>
</dbReference>
<dbReference type="GO" id="GO:0000166">
    <property type="term" value="F:nucleotide binding"/>
    <property type="evidence" value="ECO:0007669"/>
    <property type="project" value="UniProtKB-KW"/>
</dbReference>
<dbReference type="NCBIfam" id="NF006938">
    <property type="entry name" value="PRK09420.1"/>
    <property type="match status" value="1"/>
</dbReference>
<comment type="similarity">
    <text evidence="2">Belongs to the 5'-nucleotidase family.</text>
</comment>
<dbReference type="SUPFAM" id="SSF56300">
    <property type="entry name" value="Metallo-dependent phosphatases"/>
    <property type="match status" value="1"/>
</dbReference>
<dbReference type="Proteomes" id="UP000572377">
    <property type="component" value="Unassembled WGS sequence"/>
</dbReference>
<evidence type="ECO:0000313" key="6">
    <source>
        <dbReference type="Proteomes" id="UP000572377"/>
    </source>
</evidence>
<accession>A0A849L4R2</accession>
<evidence type="ECO:0000259" key="3">
    <source>
        <dbReference type="Pfam" id="PF00149"/>
    </source>
</evidence>
<dbReference type="GO" id="GO:0016787">
    <property type="term" value="F:hydrolase activity"/>
    <property type="evidence" value="ECO:0007669"/>
    <property type="project" value="UniProtKB-KW"/>
</dbReference>